<evidence type="ECO:0000256" key="5">
    <source>
        <dbReference type="ARBA" id="ARBA00023052"/>
    </source>
</evidence>
<dbReference type="InterPro" id="IPR004433">
    <property type="entry name" value="MenaQ_synth_MenD"/>
</dbReference>
<comment type="subunit">
    <text evidence="7">Homodimer.</text>
</comment>
<dbReference type="Gene3D" id="3.40.50.1220">
    <property type="entry name" value="TPP-binding domain"/>
    <property type="match status" value="1"/>
</dbReference>
<dbReference type="OrthoDB" id="9791859at2"/>
<gene>
    <name evidence="7" type="primary">menD</name>
    <name evidence="10" type="ORF">M983_0572</name>
</gene>
<sequence>MSNSLFNRQWAKVILETLTRHGLHHVCIAPGSRSTPLTLAAAANDKLICHTHFDERGLGHLALGLAKASKEPVAVIVTSGTAVANLYPALIEAGLTGERIIFLTADRPPELIDCGANQAIRQQGIFATHPSKTLALPRPTADIQASWLVSTLDNAMNTLNHGTLHVNCPFAEPLYGKDDLQPCPWSDALGQWWQSDTPWLQETSLPSITMHPQWPLLRQKKGVVIAGRISANEGIEVANWASQLGWPLLGDILSQTGQPLPCTDLWLNNPHAKTILNEAEIIIQFGSSLTGKRLLQWQVSCDPTFYWIIDAIPGRLDPGHHRGEKFTLSPIHWLTAHPAVDNVPWAQNLTSIAKQTYQYVSKLTQSFGEAQVAHQLDTLLPKHGQLFVGNSLIVRLIDALGVLPPGYPVMSNRGASGIDGLLSTSAGIHRATQKPTLTILGDLSALYDLNSLALHQQVYAPNVIIIVNNNGGQIFSMLPTPVAERERFYCMPHDLHFKHAATMFGLNYESPTDWLTLLSVIERCWQGDAKTTLIELIVDETQGANTLNQLVKQVTAHDFSMSAL</sequence>
<dbReference type="NCBIfam" id="TIGR00173">
    <property type="entry name" value="menD"/>
    <property type="match status" value="1"/>
</dbReference>
<dbReference type="GO" id="GO:0070204">
    <property type="term" value="F:2-succinyl-5-enolpyruvyl-6-hydroxy-3-cyclohexene-1-carboxylic-acid synthase activity"/>
    <property type="evidence" value="ECO:0007669"/>
    <property type="project" value="UniProtKB-UniRule"/>
</dbReference>
<dbReference type="UniPathway" id="UPA01057">
    <property type="reaction ID" value="UER00164"/>
</dbReference>
<comment type="cofactor">
    <cofactor evidence="7">
        <name>Mg(2+)</name>
        <dbReference type="ChEBI" id="CHEBI:18420"/>
    </cofactor>
    <cofactor evidence="7">
        <name>Mn(2+)</name>
        <dbReference type="ChEBI" id="CHEBI:29035"/>
    </cofactor>
</comment>
<keyword evidence="6 7" id="KW-0464">Manganese</keyword>
<feature type="domain" description="Thiamine pyrophosphate enzyme N-terminal TPP-binding" evidence="8">
    <location>
        <begin position="11"/>
        <end position="121"/>
    </location>
</feature>
<dbReference type="GO" id="GO:0000287">
    <property type="term" value="F:magnesium ion binding"/>
    <property type="evidence" value="ECO:0007669"/>
    <property type="project" value="UniProtKB-UniRule"/>
</dbReference>
<comment type="catalytic activity">
    <reaction evidence="7">
        <text>isochorismate + 2-oxoglutarate + H(+) = 5-enolpyruvoyl-6-hydroxy-2-succinyl-cyclohex-3-ene-1-carboxylate + CO2</text>
        <dbReference type="Rhea" id="RHEA:25593"/>
        <dbReference type="ChEBI" id="CHEBI:15378"/>
        <dbReference type="ChEBI" id="CHEBI:16526"/>
        <dbReference type="ChEBI" id="CHEBI:16810"/>
        <dbReference type="ChEBI" id="CHEBI:29780"/>
        <dbReference type="ChEBI" id="CHEBI:58818"/>
        <dbReference type="EC" id="2.2.1.9"/>
    </reaction>
</comment>
<dbReference type="PATRIC" id="fig|1354337.4.peg.588"/>
<evidence type="ECO:0000256" key="6">
    <source>
        <dbReference type="ARBA" id="ARBA00023211"/>
    </source>
</evidence>
<evidence type="ECO:0000259" key="8">
    <source>
        <dbReference type="Pfam" id="PF02776"/>
    </source>
</evidence>
<dbReference type="InterPro" id="IPR012001">
    <property type="entry name" value="Thiamin_PyroP_enz_TPP-bd_dom"/>
</dbReference>
<reference evidence="10 11" key="1">
    <citation type="submission" date="2016-04" db="EMBL/GenBank/DDBJ databases">
        <title>ATOL: Assembling a taxonomically balanced genome-scale reconstruction of the evolutionary history of the Enterobacteriaceae.</title>
        <authorList>
            <person name="Plunkett G.III."/>
            <person name="Neeno-Eckwall E.C."/>
            <person name="Glasner J.D."/>
            <person name="Perna N.T."/>
        </authorList>
    </citation>
    <scope>NUCLEOTIDE SEQUENCE [LARGE SCALE GENOMIC DNA]</scope>
    <source>
        <strain evidence="10 11">ATCC 19692</strain>
    </source>
</reference>
<dbReference type="SUPFAM" id="SSF52518">
    <property type="entry name" value="Thiamin diphosphate-binding fold (THDP-binding)"/>
    <property type="match status" value="2"/>
</dbReference>
<protein>
    <recommendedName>
        <fullName evidence="7">2-succinyl-5-enolpyruvyl-6-hydroxy-3-cyclohexene-1-carboxylate synthase</fullName>
        <shortName evidence="7">SEPHCHC synthase</shortName>
        <ecNumber evidence="7">2.2.1.9</ecNumber>
    </recommendedName>
    <alternativeName>
        <fullName evidence="7">Menaquinone biosynthesis protein MenD</fullName>
    </alternativeName>
</protein>
<name>A0A198GFC3_9GAMM</name>
<evidence type="ECO:0000313" key="10">
    <source>
        <dbReference type="EMBL" id="OAT35788.1"/>
    </source>
</evidence>
<feature type="domain" description="Menaquinone biosynthesis protein MenD middle" evidence="9">
    <location>
        <begin position="185"/>
        <end position="388"/>
    </location>
</feature>
<dbReference type="Gene3D" id="3.40.50.970">
    <property type="match status" value="2"/>
</dbReference>
<evidence type="ECO:0000256" key="4">
    <source>
        <dbReference type="ARBA" id="ARBA00022842"/>
    </source>
</evidence>
<evidence type="ECO:0000256" key="7">
    <source>
        <dbReference type="HAMAP-Rule" id="MF_01659"/>
    </source>
</evidence>
<dbReference type="Pfam" id="PF02776">
    <property type="entry name" value="TPP_enzyme_N"/>
    <property type="match status" value="1"/>
</dbReference>
<dbReference type="STRING" id="1354337.M983_0572"/>
<evidence type="ECO:0000256" key="2">
    <source>
        <dbReference type="ARBA" id="ARBA00022679"/>
    </source>
</evidence>
<evidence type="ECO:0000256" key="3">
    <source>
        <dbReference type="ARBA" id="ARBA00022723"/>
    </source>
</evidence>
<keyword evidence="1 7" id="KW-0474">Menaquinone biosynthesis</keyword>
<keyword evidence="11" id="KW-1185">Reference proteome</keyword>
<dbReference type="InterPro" id="IPR029061">
    <property type="entry name" value="THDP-binding"/>
</dbReference>
<dbReference type="GO" id="GO:0030145">
    <property type="term" value="F:manganese ion binding"/>
    <property type="evidence" value="ECO:0007669"/>
    <property type="project" value="UniProtKB-UniRule"/>
</dbReference>
<accession>A0A198GFC3</accession>
<dbReference type="RefSeq" id="WP_066746710.1">
    <property type="nucleotide sequence ID" value="NZ_LXEN01000025.1"/>
</dbReference>
<evidence type="ECO:0000256" key="1">
    <source>
        <dbReference type="ARBA" id="ARBA00022428"/>
    </source>
</evidence>
<organism evidence="10 11">
    <name type="scientific">Proteus myxofaciens ATCC 19692</name>
    <dbReference type="NCBI Taxonomy" id="1354337"/>
    <lineage>
        <taxon>Bacteria</taxon>
        <taxon>Pseudomonadati</taxon>
        <taxon>Pseudomonadota</taxon>
        <taxon>Gammaproteobacteria</taxon>
        <taxon>Enterobacterales</taxon>
        <taxon>Morganellaceae</taxon>
        <taxon>Proteus</taxon>
    </lineage>
</organism>
<dbReference type="PANTHER" id="PTHR42916">
    <property type="entry name" value="2-SUCCINYL-5-ENOLPYRUVYL-6-HYDROXY-3-CYCLOHEXENE-1-CARBOXYLATE SYNTHASE"/>
    <property type="match status" value="1"/>
</dbReference>
<evidence type="ECO:0000313" key="11">
    <source>
        <dbReference type="Proteomes" id="UP000094023"/>
    </source>
</evidence>
<keyword evidence="5 7" id="KW-0786">Thiamine pyrophosphate</keyword>
<dbReference type="GO" id="GO:0009234">
    <property type="term" value="P:menaquinone biosynthetic process"/>
    <property type="evidence" value="ECO:0007669"/>
    <property type="project" value="UniProtKB-UniRule"/>
</dbReference>
<comment type="caution">
    <text evidence="10">The sequence shown here is derived from an EMBL/GenBank/DDBJ whole genome shotgun (WGS) entry which is preliminary data.</text>
</comment>
<evidence type="ECO:0000259" key="9">
    <source>
        <dbReference type="Pfam" id="PF16582"/>
    </source>
</evidence>
<keyword evidence="3 7" id="KW-0479">Metal-binding</keyword>
<dbReference type="HAMAP" id="MF_01659">
    <property type="entry name" value="MenD"/>
    <property type="match status" value="1"/>
</dbReference>
<dbReference type="UniPathway" id="UPA00079"/>
<dbReference type="CDD" id="cd02009">
    <property type="entry name" value="TPP_SHCHC_synthase"/>
    <property type="match status" value="1"/>
</dbReference>
<comment type="function">
    <text evidence="7">Catalyzes the thiamine diphosphate-dependent decarboxylation of 2-oxoglutarate and the subsequent addition of the resulting succinic semialdehyde-thiamine pyrophosphate anion to isochorismate to yield 2-succinyl-5-enolpyruvyl-6-hydroxy-3-cyclohexene-1-carboxylate (SEPHCHC).</text>
</comment>
<dbReference type="EC" id="2.2.1.9" evidence="7"/>
<dbReference type="PANTHER" id="PTHR42916:SF1">
    <property type="entry name" value="PROTEIN PHYLLO, CHLOROPLASTIC"/>
    <property type="match status" value="1"/>
</dbReference>
<dbReference type="PIRSF" id="PIRSF004983">
    <property type="entry name" value="MenD"/>
    <property type="match status" value="1"/>
</dbReference>
<comment type="similarity">
    <text evidence="7">Belongs to the TPP enzyme family. MenD subfamily.</text>
</comment>
<dbReference type="AlphaFoldDB" id="A0A198GFC3"/>
<keyword evidence="2 7" id="KW-0808">Transferase</keyword>
<comment type="pathway">
    <text evidence="7">Quinol/quinone metabolism; menaquinone biosynthesis.</text>
</comment>
<dbReference type="GO" id="GO:0030976">
    <property type="term" value="F:thiamine pyrophosphate binding"/>
    <property type="evidence" value="ECO:0007669"/>
    <property type="project" value="UniProtKB-UniRule"/>
</dbReference>
<comment type="pathway">
    <text evidence="7">Quinol/quinone metabolism; 1,4-dihydroxy-2-naphthoate biosynthesis; 1,4-dihydroxy-2-naphthoate from chorismate: step 2/7.</text>
</comment>
<dbReference type="EMBL" id="LXEN01000025">
    <property type="protein sequence ID" value="OAT35788.1"/>
    <property type="molecule type" value="Genomic_DNA"/>
</dbReference>
<dbReference type="FunFam" id="3.40.50.970:FF:000029">
    <property type="entry name" value="2-succinyl-5-enolpyruvyl-6-hydroxy-3-cyclohexene-1-carboxylate synthase"/>
    <property type="match status" value="1"/>
</dbReference>
<comment type="cofactor">
    <cofactor evidence="7">
        <name>thiamine diphosphate</name>
        <dbReference type="ChEBI" id="CHEBI:58937"/>
    </cofactor>
    <text evidence="7">Binds 1 thiamine pyrophosphate per subunit.</text>
</comment>
<dbReference type="CDD" id="cd07037">
    <property type="entry name" value="TPP_PYR_MenD"/>
    <property type="match status" value="1"/>
</dbReference>
<keyword evidence="4 7" id="KW-0460">Magnesium</keyword>
<dbReference type="Proteomes" id="UP000094023">
    <property type="component" value="Unassembled WGS sequence"/>
</dbReference>
<proteinExistence type="inferred from homology"/>
<dbReference type="InterPro" id="IPR032264">
    <property type="entry name" value="MenD_middle"/>
</dbReference>
<dbReference type="Pfam" id="PF16582">
    <property type="entry name" value="TPP_enzyme_M_2"/>
    <property type="match status" value="1"/>
</dbReference>